<dbReference type="AlphaFoldDB" id="A0A0F6WFN4"/>
<feature type="compositionally biased region" description="Basic residues" evidence="1">
    <location>
        <begin position="276"/>
        <end position="288"/>
    </location>
</feature>
<name>A0A0F6WFN4_RHOHA</name>
<geneLocation type="plasmid" evidence="2">
    <name>pVAPN2012</name>
</geneLocation>
<dbReference type="EMBL" id="KP851975">
    <property type="protein sequence ID" value="AKF16007.1"/>
    <property type="molecule type" value="Genomic_DNA"/>
</dbReference>
<accession>A0A0F6WFN4</accession>
<protein>
    <submittedName>
        <fullName evidence="2">Putative Rep protein</fullName>
    </submittedName>
</protein>
<evidence type="ECO:0000256" key="1">
    <source>
        <dbReference type="SAM" id="MobiDB-lite"/>
    </source>
</evidence>
<reference evidence="2" key="1">
    <citation type="journal article" date="2015" name="Infect. Immun.">
        <title>An Invertron-Like Linear Plasmid Mediates Intracellular Survival and Virulence in Bovine Isolates of Rhodococcus equi.</title>
        <authorList>
            <person name="Valero-Rello A."/>
            <person name="Hapeshi A."/>
            <person name="Anastasi E."/>
            <person name="Alvarez S."/>
            <person name="Scortti M."/>
            <person name="Meijer W.G."/>
            <person name="MacArthur I."/>
            <person name="Vazquez-Boland J.A."/>
        </authorList>
    </citation>
    <scope>NUCLEOTIDE SEQUENCE</scope>
    <source>
        <strain evidence="2">PAM2012</strain>
        <plasmid evidence="2">pVAPN2012</plasmid>
    </source>
</reference>
<feature type="region of interest" description="Disordered" evidence="1">
    <location>
        <begin position="268"/>
        <end position="324"/>
    </location>
</feature>
<organism evidence="2">
    <name type="scientific">Rhodococcus hoagii</name>
    <name type="common">Corynebacterium equii</name>
    <dbReference type="NCBI Taxonomy" id="43767"/>
    <lineage>
        <taxon>Bacteria</taxon>
        <taxon>Bacillati</taxon>
        <taxon>Actinomycetota</taxon>
        <taxon>Actinomycetes</taxon>
        <taxon>Mycobacteriales</taxon>
        <taxon>Nocardiaceae</taxon>
        <taxon>Prescottella</taxon>
    </lineage>
</organism>
<proteinExistence type="predicted"/>
<evidence type="ECO:0000313" key="2">
    <source>
        <dbReference type="EMBL" id="AKF16007.1"/>
    </source>
</evidence>
<keyword evidence="2" id="KW-0614">Plasmid</keyword>
<gene>
    <name evidence="2" type="ORF">pVAPN2012_0480</name>
</gene>
<sequence>MAGDHSLSEFRSWLFRTLYCDIPEGTTLTGTSQGNAHPENGSTVHFFASSGVSSEVSASDPALPQPFTDGEWEAIVAAAVASVAEIEAAEAQAHGQLDPAEAAITDLLEAQPTGSRAFSLPIAAGASTRVLTWHSRAYWLSLCEWVTTHTDRGQAALKRHGIAAETFVRGCVAHAQFAESTTGRRVSACLGTLVSRSGLSIDQLKRTRRVLKTLELGVEQARGKKLNQVEREAAARHYEQIHGQAPVRPQSGAASVWTLSAPQWAVEAMPTPERKVKAKRRPRRRLARATRSTTTAPRSGSSASGSSTGSAPQSPSGFLGSSCSVRNNSLTRAEARTGEEISTTTTSMRPLALQRAAAELVERIPALRGLVGIDDLTGRRRGHIGTVCDLLVEAGIDTDRWTGVDIAQALTLDGIARGWTWPTADAMTAPLRLVAWRLRQVDWSGISPTEHKVAGRQLDAEAPASASYRLVKARRMVLAATQSVQAPPASAEHRQALRARFAAEQAARKAAAATV</sequence>
<feature type="compositionally biased region" description="Low complexity" evidence="1">
    <location>
        <begin position="289"/>
        <end position="317"/>
    </location>
</feature>